<evidence type="ECO:0000256" key="1">
    <source>
        <dbReference type="ARBA" id="ARBA00001947"/>
    </source>
</evidence>
<evidence type="ECO:0000259" key="10">
    <source>
        <dbReference type="Pfam" id="PF01432"/>
    </source>
</evidence>
<evidence type="ECO:0000256" key="3">
    <source>
        <dbReference type="ARBA" id="ARBA00022670"/>
    </source>
</evidence>
<proteinExistence type="inferred from homology"/>
<dbReference type="PANTHER" id="PTHR43660">
    <property type="entry name" value="DIPEPTIDYL CARBOXYPEPTIDASE"/>
    <property type="match status" value="1"/>
</dbReference>
<evidence type="ECO:0000313" key="12">
    <source>
        <dbReference type="EMBL" id="SVA49900.1"/>
    </source>
</evidence>
<comment type="cofactor">
    <cofactor evidence="1">
        <name>Zn(2+)</name>
        <dbReference type="ChEBI" id="CHEBI:29105"/>
    </cofactor>
</comment>
<dbReference type="FunFam" id="3.40.390.10:FF:000009">
    <property type="entry name" value="Oligopeptidase A"/>
    <property type="match status" value="1"/>
</dbReference>
<dbReference type="PANTHER" id="PTHR43660:SF1">
    <property type="entry name" value="DIPEPTIDYL CARBOXYPEPTIDASE"/>
    <property type="match status" value="1"/>
</dbReference>
<dbReference type="GO" id="GO:0046872">
    <property type="term" value="F:metal ion binding"/>
    <property type="evidence" value="ECO:0007669"/>
    <property type="project" value="UniProtKB-KW"/>
</dbReference>
<dbReference type="AlphaFoldDB" id="A0A381WBK2"/>
<dbReference type="CDD" id="cd06456">
    <property type="entry name" value="M3A_DCP"/>
    <property type="match status" value="1"/>
</dbReference>
<dbReference type="GO" id="GO:0004222">
    <property type="term" value="F:metalloendopeptidase activity"/>
    <property type="evidence" value="ECO:0007669"/>
    <property type="project" value="UniProtKB-EC"/>
</dbReference>
<evidence type="ECO:0000259" key="11">
    <source>
        <dbReference type="Pfam" id="PF19310"/>
    </source>
</evidence>
<comment type="catalytic activity">
    <reaction evidence="8">
        <text>Hydrolysis of oligopeptides, with broad specificity. Gly or Ala commonly occur as P1 or P1' residues, but more distant residues are also important, as is shown by the fact that Z-Gly-Pro-Gly-|-Gly-Pro-Ala is cleaved, but not Z-(Gly)(5).</text>
        <dbReference type="EC" id="3.4.24.70"/>
    </reaction>
</comment>
<dbReference type="Gene3D" id="1.20.1050.40">
    <property type="entry name" value="Endopeptidase. Chain P, domain 1"/>
    <property type="match status" value="1"/>
</dbReference>
<keyword evidence="3" id="KW-0645">Protease</keyword>
<protein>
    <recommendedName>
        <fullName evidence="9">oligopeptidase A</fullName>
        <ecNumber evidence="9">3.4.24.70</ecNumber>
    </recommendedName>
</protein>
<dbReference type="GO" id="GO:0006508">
    <property type="term" value="P:proteolysis"/>
    <property type="evidence" value="ECO:0007669"/>
    <property type="project" value="UniProtKB-KW"/>
</dbReference>
<name>A0A381WBK2_9ZZZZ</name>
<dbReference type="InterPro" id="IPR024080">
    <property type="entry name" value="Neurolysin/TOP_N"/>
</dbReference>
<keyword evidence="6" id="KW-0862">Zinc</keyword>
<organism evidence="12">
    <name type="scientific">marine metagenome</name>
    <dbReference type="NCBI Taxonomy" id="408172"/>
    <lineage>
        <taxon>unclassified sequences</taxon>
        <taxon>metagenomes</taxon>
        <taxon>ecological metagenomes</taxon>
    </lineage>
</organism>
<keyword evidence="5" id="KW-0378">Hydrolase</keyword>
<dbReference type="Gene3D" id="3.40.390.10">
    <property type="entry name" value="Collagenase (Catalytic Domain)"/>
    <property type="match status" value="1"/>
</dbReference>
<reference evidence="12" key="1">
    <citation type="submission" date="2018-05" db="EMBL/GenBank/DDBJ databases">
        <authorList>
            <person name="Lanie J.A."/>
            <person name="Ng W.-L."/>
            <person name="Kazmierczak K.M."/>
            <person name="Andrzejewski T.M."/>
            <person name="Davidsen T.M."/>
            <person name="Wayne K.J."/>
            <person name="Tettelin H."/>
            <person name="Glass J.I."/>
            <person name="Rusch D."/>
            <person name="Podicherti R."/>
            <person name="Tsui H.-C.T."/>
            <person name="Winkler M.E."/>
        </authorList>
    </citation>
    <scope>NUCLEOTIDE SEQUENCE</scope>
</reference>
<dbReference type="Gene3D" id="1.10.1370.10">
    <property type="entry name" value="Neurolysin, domain 3"/>
    <property type="match status" value="1"/>
</dbReference>
<dbReference type="Pfam" id="PF19310">
    <property type="entry name" value="TOP_N"/>
    <property type="match status" value="1"/>
</dbReference>
<dbReference type="GO" id="GO:0004180">
    <property type="term" value="F:carboxypeptidase activity"/>
    <property type="evidence" value="ECO:0007669"/>
    <property type="project" value="TreeGrafter"/>
</dbReference>
<dbReference type="SUPFAM" id="SSF55486">
    <property type="entry name" value="Metalloproteases ('zincins'), catalytic domain"/>
    <property type="match status" value="1"/>
</dbReference>
<evidence type="ECO:0000256" key="8">
    <source>
        <dbReference type="ARBA" id="ARBA00024603"/>
    </source>
</evidence>
<evidence type="ECO:0000256" key="5">
    <source>
        <dbReference type="ARBA" id="ARBA00022801"/>
    </source>
</evidence>
<evidence type="ECO:0000256" key="9">
    <source>
        <dbReference type="ARBA" id="ARBA00026100"/>
    </source>
</evidence>
<evidence type="ECO:0000256" key="6">
    <source>
        <dbReference type="ARBA" id="ARBA00022833"/>
    </source>
</evidence>
<evidence type="ECO:0000256" key="4">
    <source>
        <dbReference type="ARBA" id="ARBA00022723"/>
    </source>
</evidence>
<dbReference type="InterPro" id="IPR034005">
    <property type="entry name" value="M3A_DCP"/>
</dbReference>
<keyword evidence="4" id="KW-0479">Metal-binding</keyword>
<dbReference type="GO" id="GO:0005829">
    <property type="term" value="C:cytosol"/>
    <property type="evidence" value="ECO:0007669"/>
    <property type="project" value="TreeGrafter"/>
</dbReference>
<dbReference type="InterPro" id="IPR001567">
    <property type="entry name" value="Pept_M3A_M3B_dom"/>
</dbReference>
<dbReference type="Pfam" id="PF01432">
    <property type="entry name" value="Peptidase_M3"/>
    <property type="match status" value="1"/>
</dbReference>
<dbReference type="InterPro" id="IPR024077">
    <property type="entry name" value="Neurolysin/TOP_dom2"/>
</dbReference>
<feature type="domain" description="Oligopeptidase A N-terminal" evidence="11">
    <location>
        <begin position="37"/>
        <end position="156"/>
    </location>
</feature>
<dbReference type="InterPro" id="IPR045090">
    <property type="entry name" value="Pept_M3A_M3B"/>
</dbReference>
<dbReference type="EC" id="3.4.24.70" evidence="9"/>
<keyword evidence="7" id="KW-0482">Metalloprotease</keyword>
<sequence length="678" mass="78118">MSIENNPLVKQSHHKYGAVPFDEIKQEHFIPALEYAIKDAEKILDEVKNNTEAPTFENTALPMETCSELMGTIAHTYFNLMSAESDNDFKELAQQISPKLSAFSNNIHLDSKLFEKVKHLYENMDTENLNAEQKRLVSESYKGFTLNGALLNDEDKEKVRKIDEELSKLSPKFSQNTLNATNEYTYFTEDKSELSGIPEMVVAQAAETAQKKDKKSGWMFTLQMPSYIPVMQYAENRKLRETMSREFGKISYGGEFDNQDIIKKMVALRYEKAQILGFDDHADYTLQKRMAGKTDIVMNFLNRLYDVYYPSAQNELDEMRELARKDGVEEMQSWDSAYYSEKLKMQKYDFDQEELRPYFKTENVIEGIFKVAQLMYGLNFKETKDIPIYHEEVRVFEVHEENGDFLSLFYIDLHPRETKNGGAWMTSWRQQGLHNGKVERPLISIVCNLTPSTEEKPSLLTFREVETIFHEFGHALHGMLSKVTYASLASPDVYWDFVELPSQIMENWLGEKETLSLFAKHYETGEIIPDDLIEKIKKSQSFNAGVMGLRQLSFGILDMAWHTGNPSGVEDVAKFEDDAIEKTRLLPKIEGSTISCQLGHIFGGGYSAGYYSYKWAEALDADAFEYFKENGIFNTVIADSFRKNILEKGNTEPPMDMYVKFRGKEPDPDALLRRDNLI</sequence>
<evidence type="ECO:0000256" key="2">
    <source>
        <dbReference type="ARBA" id="ARBA00006040"/>
    </source>
</evidence>
<dbReference type="InterPro" id="IPR045666">
    <property type="entry name" value="OpdA_N"/>
</dbReference>
<dbReference type="InterPro" id="IPR024079">
    <property type="entry name" value="MetalloPept_cat_dom_sf"/>
</dbReference>
<comment type="similarity">
    <text evidence="2">Belongs to the peptidase M3 family.</text>
</comment>
<dbReference type="EMBL" id="UINC01011294">
    <property type="protein sequence ID" value="SVA49900.1"/>
    <property type="molecule type" value="Genomic_DNA"/>
</dbReference>
<accession>A0A381WBK2</accession>
<gene>
    <name evidence="12" type="ORF">METZ01_LOCUS102754</name>
</gene>
<feature type="domain" description="Peptidase M3A/M3B catalytic" evidence="10">
    <location>
        <begin position="230"/>
        <end position="674"/>
    </location>
</feature>
<evidence type="ECO:0000256" key="7">
    <source>
        <dbReference type="ARBA" id="ARBA00023049"/>
    </source>
</evidence>